<name>A0A0U2QNI1_9ALTE</name>
<dbReference type="KEGG" id="lal:AT746_13335"/>
<organism evidence="1 2">
    <name type="scientific">Lacimicrobium alkaliphilum</name>
    <dbReference type="NCBI Taxonomy" id="1526571"/>
    <lineage>
        <taxon>Bacteria</taxon>
        <taxon>Pseudomonadati</taxon>
        <taxon>Pseudomonadota</taxon>
        <taxon>Gammaproteobacteria</taxon>
        <taxon>Alteromonadales</taxon>
        <taxon>Alteromonadaceae</taxon>
        <taxon>Lacimicrobium</taxon>
    </lineage>
</organism>
<proteinExistence type="predicted"/>
<reference evidence="1 2" key="1">
    <citation type="submission" date="2015-12" db="EMBL/GenBank/DDBJ databases">
        <title>Complete genome of Lacimicrobium alkaliphilum KCTC 32984.</title>
        <authorList>
            <person name="Kim S.-G."/>
            <person name="Lee Y.-J."/>
        </authorList>
    </citation>
    <scope>NUCLEOTIDE SEQUENCE [LARGE SCALE GENOMIC DNA]</scope>
    <source>
        <strain evidence="1 2">YelD216</strain>
    </source>
</reference>
<evidence type="ECO:0000313" key="2">
    <source>
        <dbReference type="Proteomes" id="UP000068447"/>
    </source>
</evidence>
<gene>
    <name evidence="1" type="ORF">AT746_13335</name>
</gene>
<accession>A0A0U2QNI1</accession>
<dbReference type="Proteomes" id="UP000068447">
    <property type="component" value="Chromosome"/>
</dbReference>
<dbReference type="EMBL" id="CP013650">
    <property type="protein sequence ID" value="ALS99147.1"/>
    <property type="molecule type" value="Genomic_DNA"/>
</dbReference>
<evidence type="ECO:0000313" key="1">
    <source>
        <dbReference type="EMBL" id="ALS99147.1"/>
    </source>
</evidence>
<keyword evidence="2" id="KW-1185">Reference proteome</keyword>
<protein>
    <submittedName>
        <fullName evidence="1">Uncharacterized protein</fullName>
    </submittedName>
</protein>
<dbReference type="AlphaFoldDB" id="A0A0U2QNI1"/>
<sequence>MLRDPDFYQDDGVISMFSPKSTVYFDSIHISASLRLCEIKNKKPDDLAKAQGHRGFKCLKRIRAT</sequence>